<protein>
    <submittedName>
        <fullName evidence="3">Uncharacterized protein</fullName>
    </submittedName>
</protein>
<feature type="compositionally biased region" description="Low complexity" evidence="1">
    <location>
        <begin position="1"/>
        <end position="12"/>
    </location>
</feature>
<evidence type="ECO:0000313" key="4">
    <source>
        <dbReference type="Proteomes" id="UP001596447"/>
    </source>
</evidence>
<dbReference type="EMBL" id="JBHTAR010000011">
    <property type="protein sequence ID" value="MFC7201546.1"/>
    <property type="molecule type" value="Genomic_DNA"/>
</dbReference>
<reference evidence="3 4" key="1">
    <citation type="journal article" date="2019" name="Int. J. Syst. Evol. Microbiol.">
        <title>The Global Catalogue of Microorganisms (GCM) 10K type strain sequencing project: providing services to taxonomists for standard genome sequencing and annotation.</title>
        <authorList>
            <consortium name="The Broad Institute Genomics Platform"/>
            <consortium name="The Broad Institute Genome Sequencing Center for Infectious Disease"/>
            <person name="Wu L."/>
            <person name="Ma J."/>
        </authorList>
    </citation>
    <scope>NUCLEOTIDE SEQUENCE [LARGE SCALE GENOMIC DNA]</scope>
    <source>
        <strain evidence="3 4">XZGYJ-43</strain>
    </source>
</reference>
<keyword evidence="2" id="KW-0472">Membrane</keyword>
<name>A0ABD5Z8P3_9EURY</name>
<proteinExistence type="predicted"/>
<keyword evidence="2" id="KW-1133">Transmembrane helix</keyword>
<keyword evidence="4" id="KW-1185">Reference proteome</keyword>
<dbReference type="AlphaFoldDB" id="A0ABD5Z8P3"/>
<accession>A0ABD5Z8P3</accession>
<feature type="transmembrane region" description="Helical" evidence="2">
    <location>
        <begin position="27"/>
        <end position="48"/>
    </location>
</feature>
<evidence type="ECO:0000313" key="3">
    <source>
        <dbReference type="EMBL" id="MFC7201546.1"/>
    </source>
</evidence>
<sequence length="130" mass="13848">MSQSNRRASARPASEERSRRSLTRREAVGAAAVGATGLLSGCLTGVVAPVGSLTITGTAAQVTDQRTNVVVTVENVGDRSASGRLWARLSVGDTSTEKNREITVPAATEDAFTFEFDVTPQQFDYDAWIE</sequence>
<comment type="caution">
    <text evidence="3">The sequence shown here is derived from an EMBL/GenBank/DDBJ whole genome shotgun (WGS) entry which is preliminary data.</text>
</comment>
<organism evidence="3 4">
    <name type="scientific">Halospeciosus flavus</name>
    <dbReference type="NCBI Taxonomy" id="3032283"/>
    <lineage>
        <taxon>Archaea</taxon>
        <taxon>Methanobacteriati</taxon>
        <taxon>Methanobacteriota</taxon>
        <taxon>Stenosarchaea group</taxon>
        <taxon>Halobacteria</taxon>
        <taxon>Halobacteriales</taxon>
        <taxon>Halobacteriaceae</taxon>
        <taxon>Halospeciosus</taxon>
    </lineage>
</organism>
<keyword evidence="2" id="KW-0812">Transmembrane</keyword>
<feature type="region of interest" description="Disordered" evidence="1">
    <location>
        <begin position="1"/>
        <end position="26"/>
    </location>
</feature>
<dbReference type="Proteomes" id="UP001596447">
    <property type="component" value="Unassembled WGS sequence"/>
</dbReference>
<feature type="compositionally biased region" description="Basic and acidic residues" evidence="1">
    <location>
        <begin position="13"/>
        <end position="26"/>
    </location>
</feature>
<evidence type="ECO:0000256" key="1">
    <source>
        <dbReference type="SAM" id="MobiDB-lite"/>
    </source>
</evidence>
<gene>
    <name evidence="3" type="ORF">ACFQJ9_19405</name>
</gene>
<evidence type="ECO:0000256" key="2">
    <source>
        <dbReference type="SAM" id="Phobius"/>
    </source>
</evidence>
<dbReference type="RefSeq" id="WP_279528290.1">
    <property type="nucleotide sequence ID" value="NZ_CP122312.1"/>
</dbReference>